<reference evidence="2" key="1">
    <citation type="submission" date="2019-08" db="EMBL/GenBank/DDBJ databases">
        <authorList>
            <person name="Kucharzyk K."/>
            <person name="Murdoch R.W."/>
            <person name="Higgins S."/>
            <person name="Loffler F."/>
        </authorList>
    </citation>
    <scope>NUCLEOTIDE SEQUENCE</scope>
</reference>
<dbReference type="AlphaFoldDB" id="A0A645AK65"/>
<evidence type="ECO:0000256" key="1">
    <source>
        <dbReference type="SAM" id="Phobius"/>
    </source>
</evidence>
<feature type="transmembrane region" description="Helical" evidence="1">
    <location>
        <begin position="26"/>
        <end position="46"/>
    </location>
</feature>
<protein>
    <submittedName>
        <fullName evidence="2">Uncharacterized protein</fullName>
    </submittedName>
</protein>
<name>A0A645AK65_9ZZZZ</name>
<keyword evidence="1" id="KW-0472">Membrane</keyword>
<comment type="caution">
    <text evidence="2">The sequence shown here is derived from an EMBL/GenBank/DDBJ whole genome shotgun (WGS) entry which is preliminary data.</text>
</comment>
<keyword evidence="1" id="KW-1133">Transmembrane helix</keyword>
<organism evidence="2">
    <name type="scientific">bioreactor metagenome</name>
    <dbReference type="NCBI Taxonomy" id="1076179"/>
    <lineage>
        <taxon>unclassified sequences</taxon>
        <taxon>metagenomes</taxon>
        <taxon>ecological metagenomes</taxon>
    </lineage>
</organism>
<evidence type="ECO:0000313" key="2">
    <source>
        <dbReference type="EMBL" id="MPM53326.1"/>
    </source>
</evidence>
<dbReference type="EMBL" id="VSSQ01014286">
    <property type="protein sequence ID" value="MPM53326.1"/>
    <property type="molecule type" value="Genomic_DNA"/>
</dbReference>
<sequence length="97" mass="10919">MKRVFNPLKNLNIIRVVKVGQYDADVIIGVALQVFCGQILGILQLFNRRLNAGGNRFADRFGVVHIVRNGSNRDACVGSNILNGRHKHLFVDRSIYQ</sequence>
<accession>A0A645AK65</accession>
<keyword evidence="1" id="KW-0812">Transmembrane</keyword>
<gene>
    <name evidence="2" type="ORF">SDC9_100093</name>
</gene>
<proteinExistence type="predicted"/>